<dbReference type="AlphaFoldDB" id="A0A1M5SIQ2"/>
<reference evidence="1 2" key="1">
    <citation type="submission" date="2016-11" db="EMBL/GenBank/DDBJ databases">
        <authorList>
            <person name="Jaros S."/>
            <person name="Januszkiewicz K."/>
            <person name="Wedrychowicz H."/>
        </authorList>
    </citation>
    <scope>NUCLEOTIDE SEQUENCE [LARGE SCALE GENOMIC DNA]</scope>
    <source>
        <strain evidence="1 2">DSM 24574</strain>
    </source>
</reference>
<dbReference type="SUPFAM" id="SSF50998">
    <property type="entry name" value="Quinoprotein alcohol dehydrogenase-like"/>
    <property type="match status" value="1"/>
</dbReference>
<dbReference type="OrthoDB" id="1093345at2"/>
<evidence type="ECO:0000313" key="1">
    <source>
        <dbReference type="EMBL" id="SHH38467.1"/>
    </source>
</evidence>
<dbReference type="RefSeq" id="WP_073137220.1">
    <property type="nucleotide sequence ID" value="NZ_FQWQ01000002.1"/>
</dbReference>
<sequence length="903" mass="102085">MKRLPLLITIGLTLVLAGGYFLYDTFLRKPVASVWDLVPTETILVYEGSPCETCVDQLKHSPILSIINKAVLPAEADSLRKMTDFVTSHMIPGALVSLHVTKKDDFDFVFYIPATPTVEQEFNIALESIKKGKAAIDLSEHEYGGVRIYELSMKNRTFSWIKLNHVWVSSFAPMLIEDVIRTYNADKNFRTSLGTVYQLPKVKSDGGNIYLNLKNFTQWFSLFTNETPSALVQQFGHSAMLDVKISDNNDFVLNGFSIDSASRPNYILSSFSSQTPVPFTLKQYVSNRALMFASYGISDGASFTRDLEAFTKKNTYIRDTLQQIARSLKVDANKLRSNLSGELGVCWMESKGQTTSKILIINTQKGSDEWIGAFNSLSQQLSIDTVFYEKYSDYEIRELPLYRFPEKIFWPLVSGFNTSYYTKLGNAIFVGEDLEELKRFLEDIDHEDTWGKSVAQNKFLETTLLESNVSLYVNTPRVWSVLETSLQPRWKKFIQENRPLLNSLQMGAIQFSHLNDSYYTNVSWSYKKAAGSKPDKTEGPVAAETDASSKSITNFNQAVSKFFVVKSHASRESEVLVQDSSRNISLVTPAGKVLWSLAVDGPIMGDVLQIDYFNNGKLQYFFATPGELHVVDRLGKYVQPYPVKIKERDIEFVSIVDYDHSKKYRFLVTGKSGNLRMFDKEGKNLEGWQPKNLGGSLSSAANHHRIRGKDYIVAVQEDGDVYLMNRRGEVLKGFPLNLNARPAGDYYLESGNSRENTYFVVISRDGFRIKFTMDGKVHSRETLLKNVVDAQFRLVREESFKGYLVVRQESKQLTVFDENLKEIVVSDFIANNPTEIQYLDFGAGKSFIAITDKGQELSFVYDGQGKLLSPLPIESSHVAVRPMDLDKILIFSALGKALTITPM</sequence>
<dbReference type="InterPro" id="IPR011047">
    <property type="entry name" value="Quinoprotein_ADH-like_sf"/>
</dbReference>
<accession>A0A1M5SIQ2</accession>
<protein>
    <submittedName>
        <fullName evidence="1">Uncharacterized protein</fullName>
    </submittedName>
</protein>
<gene>
    <name evidence="1" type="ORF">SAMN04488109_3959</name>
</gene>
<dbReference type="EMBL" id="FQWQ01000002">
    <property type="protein sequence ID" value="SHH38467.1"/>
    <property type="molecule type" value="Genomic_DNA"/>
</dbReference>
<name>A0A1M5SIQ2_9BACT</name>
<keyword evidence="2" id="KW-1185">Reference proteome</keyword>
<proteinExistence type="predicted"/>
<evidence type="ECO:0000313" key="2">
    <source>
        <dbReference type="Proteomes" id="UP000184212"/>
    </source>
</evidence>
<dbReference type="Proteomes" id="UP000184212">
    <property type="component" value="Unassembled WGS sequence"/>
</dbReference>
<dbReference type="STRING" id="947013.SAMN04488109_3959"/>
<organism evidence="1 2">
    <name type="scientific">Chryseolinea serpens</name>
    <dbReference type="NCBI Taxonomy" id="947013"/>
    <lineage>
        <taxon>Bacteria</taxon>
        <taxon>Pseudomonadati</taxon>
        <taxon>Bacteroidota</taxon>
        <taxon>Cytophagia</taxon>
        <taxon>Cytophagales</taxon>
        <taxon>Fulvivirgaceae</taxon>
        <taxon>Chryseolinea</taxon>
    </lineage>
</organism>